<evidence type="ECO:0000313" key="7">
    <source>
        <dbReference type="EMBL" id="ABV85151.1"/>
    </source>
</evidence>
<dbReference type="Pfam" id="PF02104">
    <property type="entry name" value="SURF1"/>
    <property type="match status" value="1"/>
</dbReference>
<keyword evidence="3 6" id="KW-0812">Transmembrane</keyword>
<dbReference type="InterPro" id="IPR002994">
    <property type="entry name" value="Surf1/Shy1"/>
</dbReference>
<keyword evidence="5 6" id="KW-0472">Membrane</keyword>
<gene>
    <name evidence="7" type="primary">surf1</name>
    <name evidence="7" type="ordered locus">RMA_1150</name>
</gene>
<keyword evidence="4 6" id="KW-1133">Transmembrane helix</keyword>
<dbReference type="KEGG" id="rms:RMA_1150"/>
<feature type="transmembrane region" description="Helical" evidence="6">
    <location>
        <begin position="213"/>
        <end position="231"/>
    </location>
</feature>
<evidence type="ECO:0000256" key="2">
    <source>
        <dbReference type="ARBA" id="ARBA00007165"/>
    </source>
</evidence>
<feature type="transmembrane region" description="Helical" evidence="6">
    <location>
        <begin position="16"/>
        <end position="33"/>
    </location>
</feature>
<evidence type="ECO:0000256" key="3">
    <source>
        <dbReference type="ARBA" id="ARBA00022692"/>
    </source>
</evidence>
<evidence type="ECO:0000256" key="1">
    <source>
        <dbReference type="ARBA" id="ARBA00004370"/>
    </source>
</evidence>
<proteinExistence type="inferred from homology"/>
<dbReference type="EMBL" id="CP000683">
    <property type="protein sequence ID" value="ABV85151.1"/>
    <property type="molecule type" value="Genomic_DNA"/>
</dbReference>
<evidence type="ECO:0000256" key="5">
    <source>
        <dbReference type="ARBA" id="ARBA00023136"/>
    </source>
</evidence>
<protein>
    <recommendedName>
        <fullName evidence="6">SURF1-like protein</fullName>
    </recommendedName>
</protein>
<evidence type="ECO:0000256" key="6">
    <source>
        <dbReference type="RuleBase" id="RU363076"/>
    </source>
</evidence>
<dbReference type="InterPro" id="IPR045214">
    <property type="entry name" value="Surf1/Surf4"/>
</dbReference>
<reference evidence="7 8" key="1">
    <citation type="journal article" date="2007" name="Genome Res.">
        <title>Lateral gene transfer between obligate intracellular bacteria: evidence from the Rickettsia massiliae genome.</title>
        <authorList>
            <person name="Blanc G."/>
            <person name="Ogata H."/>
            <person name="Robert C."/>
            <person name="Audic S."/>
            <person name="Claverie J.-M."/>
            <person name="Raoult D."/>
        </authorList>
    </citation>
    <scope>NUCLEOTIDE SEQUENCE [LARGE SCALE GENOMIC DNA]</scope>
    <source>
        <strain evidence="8">Mtu5</strain>
    </source>
</reference>
<name>A8F2L5_RICM5</name>
<keyword evidence="6" id="KW-1003">Cell membrane</keyword>
<dbReference type="Proteomes" id="UP000001311">
    <property type="component" value="Chromosome"/>
</dbReference>
<comment type="subcellular location">
    <subcellularLocation>
        <location evidence="6">Cell membrane</location>
        <topology evidence="6">Multi-pass membrane protein</topology>
    </subcellularLocation>
    <subcellularLocation>
        <location evidence="1">Membrane</location>
    </subcellularLocation>
</comment>
<evidence type="ECO:0000313" key="8">
    <source>
        <dbReference type="Proteomes" id="UP000001311"/>
    </source>
</evidence>
<dbReference type="CDD" id="cd06662">
    <property type="entry name" value="SURF1"/>
    <property type="match status" value="1"/>
</dbReference>
<dbReference type="AlphaFoldDB" id="A8F2L5"/>
<dbReference type="GO" id="GO:0005886">
    <property type="term" value="C:plasma membrane"/>
    <property type="evidence" value="ECO:0007669"/>
    <property type="project" value="UniProtKB-SubCell"/>
</dbReference>
<accession>A8F2L5</accession>
<organism evidence="7 8">
    <name type="scientific">Rickettsia massiliae (strain Mtu5)</name>
    <dbReference type="NCBI Taxonomy" id="416276"/>
    <lineage>
        <taxon>Bacteria</taxon>
        <taxon>Pseudomonadati</taxon>
        <taxon>Pseudomonadota</taxon>
        <taxon>Alphaproteobacteria</taxon>
        <taxon>Rickettsiales</taxon>
        <taxon>Rickettsiaceae</taxon>
        <taxon>Rickettsieae</taxon>
        <taxon>Rickettsia</taxon>
        <taxon>spotted fever group</taxon>
    </lineage>
</organism>
<dbReference type="PANTHER" id="PTHR23427:SF2">
    <property type="entry name" value="SURFEIT LOCUS PROTEIN 1"/>
    <property type="match status" value="1"/>
</dbReference>
<evidence type="ECO:0000256" key="4">
    <source>
        <dbReference type="ARBA" id="ARBA00022989"/>
    </source>
</evidence>
<dbReference type="HOGENOM" id="CLU_047737_4_1_5"/>
<dbReference type="PROSITE" id="PS50895">
    <property type="entry name" value="SURF1"/>
    <property type="match status" value="1"/>
</dbReference>
<comment type="similarity">
    <text evidence="2 6">Belongs to the SURF1 family.</text>
</comment>
<keyword evidence="8" id="KW-1185">Reference proteome</keyword>
<dbReference type="PANTHER" id="PTHR23427">
    <property type="entry name" value="SURFEIT LOCUS PROTEIN"/>
    <property type="match status" value="1"/>
</dbReference>
<sequence>MTIINNPLKLSMKTNFLVFITFTILISLGFWQLSRLKEKKLFLASMQANLTSPAINLAEIQDCLPYHKVKITGQFLPNKDIYLYGRRSSMSSEKDGYYLVTPFKTIEDKVILVARGWFSHRNKNIITQATNDRQHEIIGVTMPSEKTRIYLPANDIKNNVWLTLNLKETSKVLGLDLENFYIIAAGKDISNLDILLPLAINHLAAIRNDHLEYALTWFGLAISLIVIYVIYRRRYMAVDVIPRACSEIQKNN</sequence>